<proteinExistence type="predicted"/>
<dbReference type="RefSeq" id="WP_216631918.1">
    <property type="nucleotide sequence ID" value="NZ_JAHLQN010000001.1"/>
</dbReference>
<accession>A0ABS6F8Q9</accession>
<reference evidence="2 3" key="1">
    <citation type="submission" date="2021-06" db="EMBL/GenBank/DDBJ databases">
        <authorList>
            <person name="Sun Q."/>
            <person name="Li D."/>
        </authorList>
    </citation>
    <scope>NUCLEOTIDE SEQUENCE [LARGE SCALE GENOMIC DNA]</scope>
    <source>
        <strain evidence="2 3">MSJ-2</strain>
    </source>
</reference>
<keyword evidence="3" id="KW-1185">Reference proteome</keyword>
<comment type="caution">
    <text evidence="2">The sequence shown here is derived from an EMBL/GenBank/DDBJ whole genome shotgun (WGS) entry which is preliminary data.</text>
</comment>
<dbReference type="EMBL" id="JAHLQN010000001">
    <property type="protein sequence ID" value="MBU5626435.1"/>
    <property type="molecule type" value="Genomic_DNA"/>
</dbReference>
<keyword evidence="1" id="KW-0472">Membrane</keyword>
<keyword evidence="1" id="KW-1133">Transmembrane helix</keyword>
<name>A0ABS6F8Q9_9FIRM</name>
<evidence type="ECO:0000256" key="1">
    <source>
        <dbReference type="SAM" id="Phobius"/>
    </source>
</evidence>
<evidence type="ECO:0000313" key="3">
    <source>
        <dbReference type="Proteomes" id="UP000787672"/>
    </source>
</evidence>
<feature type="transmembrane region" description="Helical" evidence="1">
    <location>
        <begin position="49"/>
        <end position="67"/>
    </location>
</feature>
<gene>
    <name evidence="2" type="ORF">KQI82_05800</name>
</gene>
<dbReference type="Proteomes" id="UP000787672">
    <property type="component" value="Unassembled WGS sequence"/>
</dbReference>
<feature type="transmembrane region" description="Helical" evidence="1">
    <location>
        <begin position="9"/>
        <end position="29"/>
    </location>
</feature>
<feature type="transmembrane region" description="Helical" evidence="1">
    <location>
        <begin position="132"/>
        <end position="150"/>
    </location>
</feature>
<feature type="transmembrane region" description="Helical" evidence="1">
    <location>
        <begin position="79"/>
        <end position="99"/>
    </location>
</feature>
<sequence>MRKHTLWRVPAYCAAAGVVSRQLIIRWLGRLAVVTLPDGVVSIDLTRQLIVYGIVFLAALSVGAMILRSMTRKEIALSATIIVAFQLALAAFELAAGGMTESLGTALWYLSQSSEWSHFLSQLLFKAGGMDFLWAGVFLDGLAPYLFILFGRKDGGQTAE</sequence>
<keyword evidence="1" id="KW-0812">Transmembrane</keyword>
<evidence type="ECO:0000313" key="2">
    <source>
        <dbReference type="EMBL" id="MBU5626435.1"/>
    </source>
</evidence>
<organism evidence="2 3">
    <name type="scientific">Dysosmobacter acutus</name>
    <dbReference type="NCBI Taxonomy" id="2841504"/>
    <lineage>
        <taxon>Bacteria</taxon>
        <taxon>Bacillati</taxon>
        <taxon>Bacillota</taxon>
        <taxon>Clostridia</taxon>
        <taxon>Eubacteriales</taxon>
        <taxon>Oscillospiraceae</taxon>
        <taxon>Dysosmobacter</taxon>
    </lineage>
</organism>
<protein>
    <submittedName>
        <fullName evidence="2">Uncharacterized protein</fullName>
    </submittedName>
</protein>